<dbReference type="Gramene" id="PNT74048">
    <property type="protein sequence ID" value="PNT74048"/>
    <property type="gene ID" value="BRADI_1g06887v3"/>
</dbReference>
<keyword evidence="3" id="KW-1185">Reference proteome</keyword>
<evidence type="ECO:0000313" key="1">
    <source>
        <dbReference type="EMBL" id="PNT74048.1"/>
    </source>
</evidence>
<reference evidence="2" key="3">
    <citation type="submission" date="2018-08" db="UniProtKB">
        <authorList>
            <consortium name="EnsemblPlants"/>
        </authorList>
    </citation>
    <scope>IDENTIFICATION</scope>
    <source>
        <strain evidence="2">cv. Bd21</strain>
    </source>
</reference>
<evidence type="ECO:0000313" key="2">
    <source>
        <dbReference type="EnsemblPlants" id="PNT74048"/>
    </source>
</evidence>
<name>A0A2K2DIF5_BRADI</name>
<reference evidence="1 2" key="1">
    <citation type="journal article" date="2010" name="Nature">
        <title>Genome sequencing and analysis of the model grass Brachypodium distachyon.</title>
        <authorList>
            <consortium name="International Brachypodium Initiative"/>
        </authorList>
    </citation>
    <scope>NUCLEOTIDE SEQUENCE [LARGE SCALE GENOMIC DNA]</scope>
    <source>
        <strain evidence="1 2">Bd21</strain>
    </source>
</reference>
<evidence type="ECO:0000313" key="3">
    <source>
        <dbReference type="Proteomes" id="UP000008810"/>
    </source>
</evidence>
<dbReference type="InParanoid" id="A0A2K2DIF5"/>
<dbReference type="EnsemblPlants" id="PNT74048">
    <property type="protein sequence ID" value="PNT74048"/>
    <property type="gene ID" value="BRADI_1g06887v3"/>
</dbReference>
<sequence length="66" mass="7522">MPLLHSANFVGKMCLCPHEQGLCTQPSVVKPLCVASPVLQGHLLQINHDYNYFHMTGIFFRRLIQK</sequence>
<protein>
    <submittedName>
        <fullName evidence="1 2">Uncharacterized protein</fullName>
    </submittedName>
</protein>
<reference evidence="1" key="2">
    <citation type="submission" date="2017-06" db="EMBL/GenBank/DDBJ databases">
        <title>WGS assembly of Brachypodium distachyon.</title>
        <authorList>
            <consortium name="The International Brachypodium Initiative"/>
            <person name="Lucas S."/>
            <person name="Harmon-Smith M."/>
            <person name="Lail K."/>
            <person name="Tice H."/>
            <person name="Grimwood J."/>
            <person name="Bruce D."/>
            <person name="Barry K."/>
            <person name="Shu S."/>
            <person name="Lindquist E."/>
            <person name="Wang M."/>
            <person name="Pitluck S."/>
            <person name="Vogel J.P."/>
            <person name="Garvin D.F."/>
            <person name="Mockler T.C."/>
            <person name="Schmutz J."/>
            <person name="Rokhsar D."/>
            <person name="Bevan M.W."/>
        </authorList>
    </citation>
    <scope>NUCLEOTIDE SEQUENCE</scope>
    <source>
        <strain evidence="1">Bd21</strain>
    </source>
</reference>
<accession>A0A2K2DIF5</accession>
<dbReference type="EMBL" id="CM000880">
    <property type="protein sequence ID" value="PNT74048.1"/>
    <property type="molecule type" value="Genomic_DNA"/>
</dbReference>
<dbReference type="Proteomes" id="UP000008810">
    <property type="component" value="Chromosome 1"/>
</dbReference>
<proteinExistence type="predicted"/>
<dbReference type="AlphaFoldDB" id="A0A2K2DIF5"/>
<gene>
    <name evidence="1" type="ORF">BRADI_1g06887v3</name>
</gene>
<organism evidence="1">
    <name type="scientific">Brachypodium distachyon</name>
    <name type="common">Purple false brome</name>
    <name type="synonym">Trachynia distachya</name>
    <dbReference type="NCBI Taxonomy" id="15368"/>
    <lineage>
        <taxon>Eukaryota</taxon>
        <taxon>Viridiplantae</taxon>
        <taxon>Streptophyta</taxon>
        <taxon>Embryophyta</taxon>
        <taxon>Tracheophyta</taxon>
        <taxon>Spermatophyta</taxon>
        <taxon>Magnoliopsida</taxon>
        <taxon>Liliopsida</taxon>
        <taxon>Poales</taxon>
        <taxon>Poaceae</taxon>
        <taxon>BOP clade</taxon>
        <taxon>Pooideae</taxon>
        <taxon>Stipodae</taxon>
        <taxon>Brachypodieae</taxon>
        <taxon>Brachypodium</taxon>
    </lineage>
</organism>